<evidence type="ECO:0000313" key="2">
    <source>
        <dbReference type="Proteomes" id="UP001500340"/>
    </source>
</evidence>
<accession>A0ABN0Y6F6</accession>
<comment type="caution">
    <text evidence="1">The sequence shown here is derived from an EMBL/GenBank/DDBJ whole genome shotgun (WGS) entry which is preliminary data.</text>
</comment>
<protein>
    <submittedName>
        <fullName evidence="1">Uncharacterized protein</fullName>
    </submittedName>
</protein>
<dbReference type="Proteomes" id="UP001500340">
    <property type="component" value="Unassembled WGS sequence"/>
</dbReference>
<proteinExistence type="predicted"/>
<name>A0ABN0Y6F6_9BACL</name>
<dbReference type="EMBL" id="BAAACX010000007">
    <property type="protein sequence ID" value="GAA0384904.1"/>
    <property type="molecule type" value="Genomic_DNA"/>
</dbReference>
<evidence type="ECO:0000313" key="1">
    <source>
        <dbReference type="EMBL" id="GAA0384904.1"/>
    </source>
</evidence>
<reference evidence="1 2" key="1">
    <citation type="journal article" date="2019" name="Int. J. Syst. Evol. Microbiol.">
        <title>The Global Catalogue of Microorganisms (GCM) 10K type strain sequencing project: providing services to taxonomists for standard genome sequencing and annotation.</title>
        <authorList>
            <consortium name="The Broad Institute Genomics Platform"/>
            <consortium name="The Broad Institute Genome Sequencing Center for Infectious Disease"/>
            <person name="Wu L."/>
            <person name="Ma J."/>
        </authorList>
    </citation>
    <scope>NUCLEOTIDE SEQUENCE [LARGE SCALE GENOMIC DNA]</scope>
    <source>
        <strain evidence="1 2">JCM 12774</strain>
    </source>
</reference>
<keyword evidence="2" id="KW-1185">Reference proteome</keyword>
<dbReference type="RefSeq" id="WP_343859443.1">
    <property type="nucleotide sequence ID" value="NZ_BAAACX010000007.1"/>
</dbReference>
<gene>
    <name evidence="1" type="ORF">GCM10008933_15090</name>
</gene>
<organism evidence="1 2">
    <name type="scientific">Paenibacillus motobuensis</name>
    <dbReference type="NCBI Taxonomy" id="295324"/>
    <lineage>
        <taxon>Bacteria</taxon>
        <taxon>Bacillati</taxon>
        <taxon>Bacillota</taxon>
        <taxon>Bacilli</taxon>
        <taxon>Bacillales</taxon>
        <taxon>Paenibacillaceae</taxon>
        <taxon>Paenibacillus</taxon>
    </lineage>
</organism>
<sequence>MTMKSIFFILVFLFNIFNSSEITSDVTTKSNVAPGQLMKSDLQLQNKSKDIIIGIGDNREDVEQKLGNYIDTIDYKDIFEYDGVKIHYKDNKVNGIIIDDNTINLREFKTIREIGYGSGFEDVIKHYSDHGNISSPYGTKSITYFLEITDNGQYNIMSSLEKMKEKKNIIIFSMNFDKLDNLSFLLIADYEFAFL</sequence>